<name>A0A8H6R8J0_9PEZI</name>
<dbReference type="Proteomes" id="UP000660729">
    <property type="component" value="Unassembled WGS sequence"/>
</dbReference>
<sequence length="95" mass="10908">MVSKDLQRCWGESLGGLCLRLAAALKNKAARQRDGCNNRKKTAENNYCTWPLPRVHHNSNATHMYMQVEGYRRSTACKLRGQEGRISRLLQRMSD</sequence>
<gene>
    <name evidence="1" type="ORF">HII31_12884</name>
</gene>
<accession>A0A8H6R8J0</accession>
<feature type="non-terminal residue" evidence="1">
    <location>
        <position position="1"/>
    </location>
</feature>
<protein>
    <submittedName>
        <fullName evidence="1">Uncharacterized protein</fullName>
    </submittedName>
</protein>
<organism evidence="1 2">
    <name type="scientific">Pseudocercospora fuligena</name>
    <dbReference type="NCBI Taxonomy" id="685502"/>
    <lineage>
        <taxon>Eukaryota</taxon>
        <taxon>Fungi</taxon>
        <taxon>Dikarya</taxon>
        <taxon>Ascomycota</taxon>
        <taxon>Pezizomycotina</taxon>
        <taxon>Dothideomycetes</taxon>
        <taxon>Dothideomycetidae</taxon>
        <taxon>Mycosphaerellales</taxon>
        <taxon>Mycosphaerellaceae</taxon>
        <taxon>Pseudocercospora</taxon>
    </lineage>
</organism>
<keyword evidence="2" id="KW-1185">Reference proteome</keyword>
<proteinExistence type="predicted"/>
<evidence type="ECO:0000313" key="1">
    <source>
        <dbReference type="EMBL" id="KAF7185782.1"/>
    </source>
</evidence>
<evidence type="ECO:0000313" key="2">
    <source>
        <dbReference type="Proteomes" id="UP000660729"/>
    </source>
</evidence>
<reference evidence="1" key="1">
    <citation type="submission" date="2020-04" db="EMBL/GenBank/DDBJ databases">
        <title>Draft genome resource of the tomato pathogen Pseudocercospora fuligena.</title>
        <authorList>
            <person name="Zaccaron A."/>
        </authorList>
    </citation>
    <scope>NUCLEOTIDE SEQUENCE</scope>
    <source>
        <strain evidence="1">PF001</strain>
    </source>
</reference>
<comment type="caution">
    <text evidence="1">The sequence shown here is derived from an EMBL/GenBank/DDBJ whole genome shotgun (WGS) entry which is preliminary data.</text>
</comment>
<dbReference type="AlphaFoldDB" id="A0A8H6R8J0"/>
<dbReference type="EMBL" id="JABCIY010000309">
    <property type="protein sequence ID" value="KAF7185782.1"/>
    <property type="molecule type" value="Genomic_DNA"/>
</dbReference>